<feature type="transmembrane region" description="Helical" evidence="14">
    <location>
        <begin position="371"/>
        <end position="391"/>
    </location>
</feature>
<evidence type="ECO:0000256" key="12">
    <source>
        <dbReference type="ARBA" id="ARBA00044727"/>
    </source>
</evidence>
<name>T0QYX6_SAPDV</name>
<feature type="transmembrane region" description="Helical" evidence="14">
    <location>
        <begin position="332"/>
        <end position="351"/>
    </location>
</feature>
<accession>T0QYX6</accession>
<comment type="catalytic activity">
    <reaction evidence="13">
        <text>an alpha-D-Glc-(1-&gt;3)-alpha-D-Glc-(1-&gt;3)-alpha-D-Man-(1-&gt;2)-alpha-D-Man-(1-&gt;2)-alpha-D-Man-(1-&gt;3)-[alpha-D-Man-(1-&gt;2)-alpha-D-Man-(1-&gt;3)-[alpha-D-Man-(1-&gt;2)-alpha-D-Man-(1-&gt;6)]-alpha-D-Man-(1-&gt;6)]-beta-D-Man-(1-&gt;4)-beta-D-GlcNAc-(1-&gt;4)-alpha-D-GlcNAc-diphospho-di-trans,poly-cis-dolichol + a di-trans,poly-cis-dolichyl beta-D-glucosyl phosphate = a alpha-D-Glc-(1-&gt;2)-alpha-D-Glc-(1-&gt;3)-alpha-D-Glc-(1-&gt;3)-alpha-D-Man-(1-&gt;2)-alpha-D-Man-(1-&gt;2)-alpha-D-Man-(1-&gt;3)-[alpha-D-Man-(1-&gt;2)-alpha-D-Man-(1-&gt;3)-[alpha-D-Man-(1-&gt;2)-alpha-D-Man-(1-&gt;6)]-alpha-D-Man-(1-&gt;6)]-beta-D-Man-(1-&gt;4)-beta-D-GlcNAc-(1-&gt;4)-alpha-D-GlcNAc-diphospho-di-trans,poly-cis-dolichol + a di-trans,poly-cis-dolichyl phosphate + H(+)</text>
        <dbReference type="Rhea" id="RHEA:29543"/>
        <dbReference type="Rhea" id="RHEA-COMP:19498"/>
        <dbReference type="Rhea" id="RHEA-COMP:19502"/>
        <dbReference type="Rhea" id="RHEA-COMP:19512"/>
        <dbReference type="Rhea" id="RHEA-COMP:19522"/>
        <dbReference type="ChEBI" id="CHEBI:15378"/>
        <dbReference type="ChEBI" id="CHEBI:57525"/>
        <dbReference type="ChEBI" id="CHEBI:57683"/>
        <dbReference type="ChEBI" id="CHEBI:132522"/>
        <dbReference type="ChEBI" id="CHEBI:132523"/>
        <dbReference type="EC" id="2.4.1.256"/>
    </reaction>
    <physiologicalReaction direction="left-to-right" evidence="13">
        <dbReference type="Rhea" id="RHEA:29544"/>
    </physiologicalReaction>
</comment>
<keyword evidence="10 14" id="KW-1133">Transmembrane helix</keyword>
<feature type="transmembrane region" description="Helical" evidence="14">
    <location>
        <begin position="63"/>
        <end position="86"/>
    </location>
</feature>
<dbReference type="EC" id="2.4.1.256" evidence="4 14"/>
<keyword evidence="9" id="KW-0256">Endoplasmic reticulum</keyword>
<keyword evidence="6 14" id="KW-0328">Glycosyltransferase</keyword>
<evidence type="ECO:0000256" key="6">
    <source>
        <dbReference type="ARBA" id="ARBA00022676"/>
    </source>
</evidence>
<comment type="subcellular location">
    <subcellularLocation>
        <location evidence="1">Endoplasmic reticulum membrane</location>
        <topology evidence="1">Multi-pass membrane protein</topology>
    </subcellularLocation>
</comment>
<dbReference type="VEuPathDB" id="FungiDB:SDRG_02553"/>
<feature type="transmembrane region" description="Helical" evidence="14">
    <location>
        <begin position="92"/>
        <end position="112"/>
    </location>
</feature>
<comment type="pathway">
    <text evidence="2">Protein modification; protein glycosylation.</text>
</comment>
<evidence type="ECO:0000256" key="10">
    <source>
        <dbReference type="ARBA" id="ARBA00022989"/>
    </source>
</evidence>
<evidence type="ECO:0000256" key="7">
    <source>
        <dbReference type="ARBA" id="ARBA00022679"/>
    </source>
</evidence>
<evidence type="ECO:0000256" key="4">
    <source>
        <dbReference type="ARBA" id="ARBA00011967"/>
    </source>
</evidence>
<dbReference type="EMBL" id="JH767137">
    <property type="protein sequence ID" value="EQC39896.1"/>
    <property type="molecule type" value="Genomic_DNA"/>
</dbReference>
<dbReference type="GO" id="GO:0005789">
    <property type="term" value="C:endoplasmic reticulum membrane"/>
    <property type="evidence" value="ECO:0007669"/>
    <property type="project" value="UniProtKB-SubCell"/>
</dbReference>
<feature type="transmembrane region" description="Helical" evidence="14">
    <location>
        <begin position="6"/>
        <end position="24"/>
    </location>
</feature>
<organism evidence="15 16">
    <name type="scientific">Saprolegnia diclina (strain VS20)</name>
    <dbReference type="NCBI Taxonomy" id="1156394"/>
    <lineage>
        <taxon>Eukaryota</taxon>
        <taxon>Sar</taxon>
        <taxon>Stramenopiles</taxon>
        <taxon>Oomycota</taxon>
        <taxon>Saprolegniomycetes</taxon>
        <taxon>Saprolegniales</taxon>
        <taxon>Saprolegniaceae</taxon>
        <taxon>Saprolegnia</taxon>
    </lineage>
</organism>
<comment type="caution">
    <text evidence="14">Lacks conserved residue(s) required for the propagation of feature annotation.</text>
</comment>
<proteinExistence type="inferred from homology"/>
<dbReference type="GO" id="GO:0106073">
    <property type="term" value="F:dolichyl pyrophosphate Glc2Man9GlcNAc2 alpha-1,2-glucosyltransferase activity"/>
    <property type="evidence" value="ECO:0007669"/>
    <property type="project" value="UniProtKB-UniRule"/>
</dbReference>
<dbReference type="OMA" id="VWDSKIT"/>
<dbReference type="STRING" id="1156394.T0QYX6"/>
<evidence type="ECO:0000256" key="11">
    <source>
        <dbReference type="ARBA" id="ARBA00023136"/>
    </source>
</evidence>
<dbReference type="AlphaFoldDB" id="T0QYX6"/>
<dbReference type="InterPro" id="IPR016900">
    <property type="entry name" value="Alg10"/>
</dbReference>
<dbReference type="InParanoid" id="T0QYX6"/>
<dbReference type="PIRSF" id="PIRSF028810">
    <property type="entry name" value="Alpha1_2_glucosyltferase_Alg10"/>
    <property type="match status" value="1"/>
</dbReference>
<feature type="transmembrane region" description="Helical" evidence="14">
    <location>
        <begin position="443"/>
        <end position="466"/>
    </location>
</feature>
<evidence type="ECO:0000256" key="1">
    <source>
        <dbReference type="ARBA" id="ARBA00004477"/>
    </source>
</evidence>
<dbReference type="RefSeq" id="XP_008606370.1">
    <property type="nucleotide sequence ID" value="XM_008608148.1"/>
</dbReference>
<dbReference type="Pfam" id="PF04922">
    <property type="entry name" value="DIE2_ALG10"/>
    <property type="match status" value="1"/>
</dbReference>
<comment type="function">
    <text evidence="12">Dol-P-Glc:Glc(2)Man(9)GlcNAc(2)-PP-Dol alpha-1,2-glucosyltransferase that operates in the biosynthetic pathway of dolichol-linked oligosaccharides, the glycan precursors employed in protein asparagine (N)-glycosylation. The assembly of dolichol-linked oligosaccharides begins on the cytosolic side of the endoplasmic reticulum membrane and finishes in its lumen. The sequential addition of sugars to dolichol pyrophosphate produces dolichol-linked oligosaccharides containing fourteen sugars, including two GlcNAcs, nine mannoses and three glucoses. Once assembled, the oligosaccharide is transferred from the lipid to nascent proteins by oligosaccharyltransferases. In the lumen of the endoplasmic reticulum, adds the third and last glucose residue from dolichyl phosphate glucose (Dol-P-Glc) onto the lipid-linked oligosaccharide intermediate Glc(2)Man(9)GlcNAc(2)-PP-Dol to produce Glc(3)Man(9)GlcNAc(2)-PP-Dol.</text>
</comment>
<dbReference type="OrthoDB" id="4769at2759"/>
<keyword evidence="16" id="KW-1185">Reference proteome</keyword>
<protein>
    <recommendedName>
        <fullName evidence="5 14">Dol-P-Glc:Glc(2)Man(9)GlcNAc(2)-PP-Dol alpha-1,2-glucosyltransferase</fullName>
        <ecNumber evidence="4 14">2.4.1.256</ecNumber>
    </recommendedName>
</protein>
<keyword evidence="11 14" id="KW-0472">Membrane</keyword>
<sequence>MTSSSALGATAVVGASYAAIAYLFHVHAPQAYMDEIFHVPQTQQYCMGHWDTWDPKITTFPGLYVAGVAFSNAVHFVQTFSVSVRIAYCSTTVLRCLNLLFAIGNVYLIVLLRQMKEYTAHERSHAIAHGLMIAFFPINVFFSFLYYTDVAGLFFVLLMYLLSRVSQRQRLRSGSCTTTYLASVLCGYLAVAVRQTNILWVLFILGTAIVQDIETTHETHLYACPSGAESSSHLGIVLLKFLTFLLKDSVLLTKRYWATISIVVAFGAFLAVNGAITVGDTANHVAGLHLAQLLYFMTIATMGFGLVCLFPVRLETFFRDVGHALTSSVRSFLTSIAVVVALLFAIDRFSLTHPFLLADNRHYTFYLWQRLYLKHALAKFVPLPLYIYAAWFLWKELRKATTLLWLVVFGVATALALVPSPLVEPRYFLVPYTLLHLHSPKQPLIPVLLTSAVFLAINAVTMYVFIYRPFNWVDGSIARFMW</sequence>
<evidence type="ECO:0000256" key="2">
    <source>
        <dbReference type="ARBA" id="ARBA00004922"/>
    </source>
</evidence>
<evidence type="ECO:0000256" key="14">
    <source>
        <dbReference type="PIRNR" id="PIRNR028810"/>
    </source>
</evidence>
<evidence type="ECO:0000313" key="15">
    <source>
        <dbReference type="EMBL" id="EQC39896.1"/>
    </source>
</evidence>
<dbReference type="eggNOG" id="KOG2642">
    <property type="taxonomic scope" value="Eukaryota"/>
</dbReference>
<dbReference type="GeneID" id="19943280"/>
<dbReference type="PANTHER" id="PTHR12989">
    <property type="entry name" value="ALPHA-1,2-GLUCOSYLTRANSFERASE ALG10"/>
    <property type="match status" value="1"/>
</dbReference>
<keyword evidence="8 14" id="KW-0812">Transmembrane</keyword>
<dbReference type="PANTHER" id="PTHR12989:SF10">
    <property type="entry name" value="DOL-P-GLC:GLC(2)MAN(9)GLCNAC(2)-PP-DOL ALPHA-1,2-GLUCOSYLTRANSFERASE-RELATED"/>
    <property type="match status" value="1"/>
</dbReference>
<evidence type="ECO:0000313" key="16">
    <source>
        <dbReference type="Proteomes" id="UP000030762"/>
    </source>
</evidence>
<keyword evidence="7" id="KW-0808">Transferase</keyword>
<reference evidence="15 16" key="1">
    <citation type="submission" date="2012-04" db="EMBL/GenBank/DDBJ databases">
        <title>The Genome Sequence of Saprolegnia declina VS20.</title>
        <authorList>
            <consortium name="The Broad Institute Genome Sequencing Platform"/>
            <person name="Russ C."/>
            <person name="Nusbaum C."/>
            <person name="Tyler B."/>
            <person name="van West P."/>
            <person name="Dieguez-Uribeondo J."/>
            <person name="de Bruijn I."/>
            <person name="Tripathy S."/>
            <person name="Jiang R."/>
            <person name="Young S.K."/>
            <person name="Zeng Q."/>
            <person name="Gargeya S."/>
            <person name="Fitzgerald M."/>
            <person name="Haas B."/>
            <person name="Abouelleil A."/>
            <person name="Alvarado L."/>
            <person name="Arachchi H.M."/>
            <person name="Berlin A."/>
            <person name="Chapman S.B."/>
            <person name="Goldberg J."/>
            <person name="Griggs A."/>
            <person name="Gujja S."/>
            <person name="Hansen M."/>
            <person name="Howarth C."/>
            <person name="Imamovic A."/>
            <person name="Larimer J."/>
            <person name="McCowen C."/>
            <person name="Montmayeur A."/>
            <person name="Murphy C."/>
            <person name="Neiman D."/>
            <person name="Pearson M."/>
            <person name="Priest M."/>
            <person name="Roberts A."/>
            <person name="Saif S."/>
            <person name="Shea T."/>
            <person name="Sisk P."/>
            <person name="Sykes S."/>
            <person name="Wortman J."/>
            <person name="Nusbaum C."/>
            <person name="Birren B."/>
        </authorList>
    </citation>
    <scope>NUCLEOTIDE SEQUENCE [LARGE SCALE GENOMIC DNA]</scope>
    <source>
        <strain evidence="15 16">VS20</strain>
    </source>
</reference>
<evidence type="ECO:0000256" key="13">
    <source>
        <dbReference type="ARBA" id="ARBA00048064"/>
    </source>
</evidence>
<dbReference type="Proteomes" id="UP000030762">
    <property type="component" value="Unassembled WGS sequence"/>
</dbReference>
<feature type="transmembrane region" description="Helical" evidence="14">
    <location>
        <begin position="290"/>
        <end position="312"/>
    </location>
</feature>
<evidence type="ECO:0000256" key="8">
    <source>
        <dbReference type="ARBA" id="ARBA00022692"/>
    </source>
</evidence>
<comment type="similarity">
    <text evidence="3 14">Belongs to the ALG10 glucosyltransferase family.</text>
</comment>
<feature type="transmembrane region" description="Helical" evidence="14">
    <location>
        <begin position="258"/>
        <end position="278"/>
    </location>
</feature>
<dbReference type="GO" id="GO:0006488">
    <property type="term" value="P:dolichol-linked oligosaccharide biosynthetic process"/>
    <property type="evidence" value="ECO:0007669"/>
    <property type="project" value="UniProtKB-UniRule"/>
</dbReference>
<evidence type="ECO:0000256" key="3">
    <source>
        <dbReference type="ARBA" id="ARBA00010600"/>
    </source>
</evidence>
<gene>
    <name evidence="15" type="ORF">SDRG_02553</name>
</gene>
<feature type="transmembrane region" description="Helical" evidence="14">
    <location>
        <begin position="150"/>
        <end position="167"/>
    </location>
</feature>
<evidence type="ECO:0000256" key="9">
    <source>
        <dbReference type="ARBA" id="ARBA00022824"/>
    </source>
</evidence>
<evidence type="ECO:0000256" key="5">
    <source>
        <dbReference type="ARBA" id="ARBA00018512"/>
    </source>
</evidence>
<feature type="transmembrane region" description="Helical" evidence="14">
    <location>
        <begin position="403"/>
        <end position="423"/>
    </location>
</feature>